<accession>A0ABV2N169</accession>
<evidence type="ECO:0000313" key="2">
    <source>
        <dbReference type="EMBL" id="MET3792804.1"/>
    </source>
</evidence>
<protein>
    <recommendedName>
        <fullName evidence="4">Propionyl-coenzyme A carboxylase alpha polypeptide</fullName>
    </recommendedName>
</protein>
<keyword evidence="3" id="KW-1185">Reference proteome</keyword>
<proteinExistence type="predicted"/>
<reference evidence="2 3" key="1">
    <citation type="submission" date="2024-06" db="EMBL/GenBank/DDBJ databases">
        <title>Genomic Encyclopedia of Type Strains, Phase IV (KMG-IV): sequencing the most valuable type-strain genomes for metagenomic binning, comparative biology and taxonomic classification.</title>
        <authorList>
            <person name="Goeker M."/>
        </authorList>
    </citation>
    <scope>NUCLEOTIDE SEQUENCE [LARGE SCALE GENOMIC DNA]</scope>
    <source>
        <strain evidence="2 3">DSM 27865</strain>
    </source>
</reference>
<sequence>MTLSSSPFMGRIANRAGGAEGPCLAFQPHPGADAPSLPIKREG</sequence>
<dbReference type="EMBL" id="JBEPML010000010">
    <property type="protein sequence ID" value="MET3792804.1"/>
    <property type="molecule type" value="Genomic_DNA"/>
</dbReference>
<dbReference type="Proteomes" id="UP001549076">
    <property type="component" value="Unassembled WGS sequence"/>
</dbReference>
<evidence type="ECO:0000313" key="3">
    <source>
        <dbReference type="Proteomes" id="UP001549076"/>
    </source>
</evidence>
<gene>
    <name evidence="2" type="ORF">ABID37_003027</name>
</gene>
<name>A0ABV2N169_9HYPH</name>
<organism evidence="2 3">
    <name type="scientific">Aquamicrobium terrae</name>
    <dbReference type="NCBI Taxonomy" id="1324945"/>
    <lineage>
        <taxon>Bacteria</taxon>
        <taxon>Pseudomonadati</taxon>
        <taxon>Pseudomonadota</taxon>
        <taxon>Alphaproteobacteria</taxon>
        <taxon>Hyphomicrobiales</taxon>
        <taxon>Phyllobacteriaceae</taxon>
        <taxon>Aquamicrobium</taxon>
    </lineage>
</organism>
<comment type="caution">
    <text evidence="2">The sequence shown here is derived from an EMBL/GenBank/DDBJ whole genome shotgun (WGS) entry which is preliminary data.</text>
</comment>
<evidence type="ECO:0000256" key="1">
    <source>
        <dbReference type="SAM" id="MobiDB-lite"/>
    </source>
</evidence>
<evidence type="ECO:0008006" key="4">
    <source>
        <dbReference type="Google" id="ProtNLM"/>
    </source>
</evidence>
<feature type="region of interest" description="Disordered" evidence="1">
    <location>
        <begin position="1"/>
        <end position="43"/>
    </location>
</feature>